<keyword evidence="13" id="KW-1185">Reference proteome</keyword>
<evidence type="ECO:0000256" key="5">
    <source>
        <dbReference type="ARBA" id="ARBA00016034"/>
    </source>
</evidence>
<evidence type="ECO:0000256" key="6">
    <source>
        <dbReference type="ARBA" id="ARBA00022448"/>
    </source>
</evidence>
<comment type="caution">
    <text evidence="12">The sequence shown here is derived from an EMBL/GenBank/DDBJ whole genome shotgun (WGS) entry which is preliminary data.</text>
</comment>
<dbReference type="PANTHER" id="PTHR13403:SF6">
    <property type="entry name" value="SNURPORTIN-1"/>
    <property type="match status" value="1"/>
</dbReference>
<evidence type="ECO:0000256" key="4">
    <source>
        <dbReference type="ARBA" id="ARBA00007540"/>
    </source>
</evidence>
<evidence type="ECO:0000313" key="13">
    <source>
        <dbReference type="Proteomes" id="UP001527925"/>
    </source>
</evidence>
<evidence type="ECO:0000256" key="9">
    <source>
        <dbReference type="ARBA" id="ARBA00023242"/>
    </source>
</evidence>
<evidence type="ECO:0000256" key="2">
    <source>
        <dbReference type="ARBA" id="ARBA00004123"/>
    </source>
</evidence>
<accession>A0ABR4NCS4</accession>
<proteinExistence type="inferred from homology"/>
<dbReference type="InterPro" id="IPR017336">
    <property type="entry name" value="Snurportin-1"/>
</dbReference>
<evidence type="ECO:0000256" key="10">
    <source>
        <dbReference type="SAM" id="MobiDB-lite"/>
    </source>
</evidence>
<keyword evidence="9" id="KW-0539">Nucleus</keyword>
<evidence type="ECO:0000256" key="1">
    <source>
        <dbReference type="ARBA" id="ARBA00003975"/>
    </source>
</evidence>
<evidence type="ECO:0000256" key="8">
    <source>
        <dbReference type="ARBA" id="ARBA00022884"/>
    </source>
</evidence>
<keyword evidence="8" id="KW-0694">RNA-binding</keyword>
<comment type="function">
    <text evidence="1">Functions as an U snRNP-specific nuclear import adapter. Involved in the trimethylguanosine (m3G)-cap-dependent nuclear import of U snRNPs. Binds specifically to the terminal m3G-cap U snRNAs.</text>
</comment>
<evidence type="ECO:0000313" key="12">
    <source>
        <dbReference type="EMBL" id="KAL2917323.1"/>
    </source>
</evidence>
<reference evidence="12 13" key="1">
    <citation type="submission" date="2023-09" db="EMBL/GenBank/DDBJ databases">
        <title>Pangenome analysis of Batrachochytrium dendrobatidis and related Chytrids.</title>
        <authorList>
            <person name="Yacoub M.N."/>
            <person name="Stajich J.E."/>
            <person name="James T.Y."/>
        </authorList>
    </citation>
    <scope>NUCLEOTIDE SEQUENCE [LARGE SCALE GENOMIC DNA]</scope>
    <source>
        <strain evidence="12 13">JEL0888</strain>
    </source>
</reference>
<protein>
    <recommendedName>
        <fullName evidence="5">Snurportin-1</fullName>
    </recommendedName>
</protein>
<keyword evidence="6" id="KW-0813">Transport</keyword>
<evidence type="ECO:0000256" key="7">
    <source>
        <dbReference type="ARBA" id="ARBA00022490"/>
    </source>
</evidence>
<gene>
    <name evidence="12" type="ORF">HK105_202987</name>
</gene>
<dbReference type="EMBL" id="JADGIZ020000011">
    <property type="protein sequence ID" value="KAL2917323.1"/>
    <property type="molecule type" value="Genomic_DNA"/>
</dbReference>
<sequence length="129" mass="13740">MRNVALVAEVDDADLDDGGADGAAGQIMEGVQATAGPRCLVQVPEPLVQVPADLSEHWLAVVVPRGERCLVASAQGRTVSRRSDGTRMETFQSGLPAGSSGPSETQTYYVLDMLLWNGTPVHECEAEFR</sequence>
<feature type="domain" description="Snurportin-1 m3G cap-binding" evidence="11">
    <location>
        <begin position="45"/>
        <end position="129"/>
    </location>
</feature>
<dbReference type="Gene3D" id="3.30.470.30">
    <property type="entry name" value="DNA ligase/mRNA capping enzyme"/>
    <property type="match status" value="1"/>
</dbReference>
<feature type="region of interest" description="Disordered" evidence="10">
    <location>
        <begin position="80"/>
        <end position="99"/>
    </location>
</feature>
<dbReference type="PANTHER" id="PTHR13403">
    <property type="entry name" value="SNURPORTIN1 RNUT1 PROTEIN RNA, U TRANSPORTER 1"/>
    <property type="match status" value="1"/>
</dbReference>
<dbReference type="Pfam" id="PF21974">
    <property type="entry name" value="SPN1_m3Gcap_bd"/>
    <property type="match status" value="1"/>
</dbReference>
<comment type="similarity">
    <text evidence="4">Belongs to the snurportin family.</text>
</comment>
<comment type="subcellular location">
    <subcellularLocation>
        <location evidence="3">Cytoplasm</location>
    </subcellularLocation>
    <subcellularLocation>
        <location evidence="2">Nucleus</location>
    </subcellularLocation>
</comment>
<organism evidence="12 13">
    <name type="scientific">Polyrhizophydium stewartii</name>
    <dbReference type="NCBI Taxonomy" id="2732419"/>
    <lineage>
        <taxon>Eukaryota</taxon>
        <taxon>Fungi</taxon>
        <taxon>Fungi incertae sedis</taxon>
        <taxon>Chytridiomycota</taxon>
        <taxon>Chytridiomycota incertae sedis</taxon>
        <taxon>Chytridiomycetes</taxon>
        <taxon>Rhizophydiales</taxon>
        <taxon>Rhizophydiales incertae sedis</taxon>
        <taxon>Polyrhizophydium</taxon>
    </lineage>
</organism>
<dbReference type="InterPro" id="IPR047857">
    <property type="entry name" value="Snurportin1_C"/>
</dbReference>
<keyword evidence="7" id="KW-0963">Cytoplasm</keyword>
<dbReference type="Proteomes" id="UP001527925">
    <property type="component" value="Unassembled WGS sequence"/>
</dbReference>
<name>A0ABR4NCS4_9FUNG</name>
<evidence type="ECO:0000256" key="3">
    <source>
        <dbReference type="ARBA" id="ARBA00004496"/>
    </source>
</evidence>
<evidence type="ECO:0000259" key="11">
    <source>
        <dbReference type="Pfam" id="PF21974"/>
    </source>
</evidence>